<name>A0A857J3D9_9BURK</name>
<organism evidence="2 3">
    <name type="scientific">Xylophilus rhododendri</name>
    <dbReference type="NCBI Taxonomy" id="2697032"/>
    <lineage>
        <taxon>Bacteria</taxon>
        <taxon>Pseudomonadati</taxon>
        <taxon>Pseudomonadota</taxon>
        <taxon>Betaproteobacteria</taxon>
        <taxon>Burkholderiales</taxon>
        <taxon>Xylophilus</taxon>
    </lineage>
</organism>
<evidence type="ECO:0000256" key="1">
    <source>
        <dbReference type="SAM" id="SignalP"/>
    </source>
</evidence>
<dbReference type="EMBL" id="CP047650">
    <property type="protein sequence ID" value="QHI98440.1"/>
    <property type="molecule type" value="Genomic_DNA"/>
</dbReference>
<gene>
    <name evidence="2" type="ORF">GT347_10800</name>
</gene>
<protein>
    <submittedName>
        <fullName evidence="2">Uncharacterized protein</fullName>
    </submittedName>
</protein>
<accession>A0A857J3D9</accession>
<feature type="chain" id="PRO_5032987021" evidence="1">
    <location>
        <begin position="22"/>
        <end position="93"/>
    </location>
</feature>
<reference evidence="2 3" key="1">
    <citation type="submission" date="2020-01" db="EMBL/GenBank/DDBJ databases">
        <title>Genome sequencing of strain KACC 21265.</title>
        <authorList>
            <person name="Heo J."/>
            <person name="Kim S.-J."/>
            <person name="Kim J.-S."/>
            <person name="Hong S.-B."/>
            <person name="Kwon S.-W."/>
        </authorList>
    </citation>
    <scope>NUCLEOTIDE SEQUENCE [LARGE SCALE GENOMIC DNA]</scope>
    <source>
        <strain evidence="2 3">KACC 21265</strain>
    </source>
</reference>
<evidence type="ECO:0000313" key="2">
    <source>
        <dbReference type="EMBL" id="QHI98440.1"/>
    </source>
</evidence>
<dbReference type="RefSeq" id="WP_160551957.1">
    <property type="nucleotide sequence ID" value="NZ_CP047650.1"/>
</dbReference>
<sequence>MRLASLSAGLLLVLCAGAARADVCFTVLDKGGKVLHQSRKAPVDMSRPISATLYDSFPGASVMVFGRSDEQCEELRGKTVVAAPAPARRRTRM</sequence>
<proteinExistence type="predicted"/>
<feature type="signal peptide" evidence="1">
    <location>
        <begin position="1"/>
        <end position="21"/>
    </location>
</feature>
<keyword evidence="1" id="KW-0732">Signal</keyword>
<dbReference type="AlphaFoldDB" id="A0A857J3D9"/>
<dbReference type="KEGG" id="xyk:GT347_10800"/>
<evidence type="ECO:0000313" key="3">
    <source>
        <dbReference type="Proteomes" id="UP000464787"/>
    </source>
</evidence>
<dbReference type="Proteomes" id="UP000464787">
    <property type="component" value="Chromosome"/>
</dbReference>
<keyword evidence="3" id="KW-1185">Reference proteome</keyword>